<dbReference type="AlphaFoldDB" id="A0A923M8M9"/>
<name>A0A923M8M9_9BURK</name>
<sequence length="221" mass="24990">MSVTLASWRRMWGELGVPTPDELLFRRLVAAWSEPWRHYHSLQHLRECLELLDASRDLAWRPAEIEMALWFHDAVYEPRRDDNEARSAQWAREAAVAAVLSPGATESICTLVMATKDHAPSTDCDTQLLLDIDLAILGAAPARFAESTTQVREEYAHVPEPQWREGRARVLQSFLDREQIYGTPQFRAAREQRARENLAASLRTLAGPATGAWRRSGGNST</sequence>
<evidence type="ECO:0000313" key="2">
    <source>
        <dbReference type="Proteomes" id="UP000596827"/>
    </source>
</evidence>
<dbReference type="Proteomes" id="UP000596827">
    <property type="component" value="Unassembled WGS sequence"/>
</dbReference>
<dbReference type="InterPro" id="IPR009218">
    <property type="entry name" value="HD_phosphohydro"/>
</dbReference>
<dbReference type="PANTHER" id="PTHR21174">
    <property type="match status" value="1"/>
</dbReference>
<evidence type="ECO:0000313" key="1">
    <source>
        <dbReference type="EMBL" id="MBC5766317.1"/>
    </source>
</evidence>
<comment type="caution">
    <text evidence="1">The sequence shown here is derived from an EMBL/GenBank/DDBJ whole genome shotgun (WGS) entry which is preliminary data.</text>
</comment>
<dbReference type="RefSeq" id="WP_187082797.1">
    <property type="nucleotide sequence ID" value="NZ_JACORU010000006.1"/>
</dbReference>
<organism evidence="1 2">
    <name type="scientific">Ramlibacter albus</name>
    <dbReference type="NCBI Taxonomy" id="2079448"/>
    <lineage>
        <taxon>Bacteria</taxon>
        <taxon>Pseudomonadati</taxon>
        <taxon>Pseudomonadota</taxon>
        <taxon>Betaproteobacteria</taxon>
        <taxon>Burkholderiales</taxon>
        <taxon>Comamonadaceae</taxon>
        <taxon>Ramlibacter</taxon>
    </lineage>
</organism>
<protein>
    <submittedName>
        <fullName evidence="1">N-methyl-D-aspartate receptor NMDAR2C subunit</fullName>
    </submittedName>
</protein>
<keyword evidence="2" id="KW-1185">Reference proteome</keyword>
<reference evidence="1" key="1">
    <citation type="submission" date="2020-08" db="EMBL/GenBank/DDBJ databases">
        <title>Ramlibacter sp. GTP1 16S ribosomal RNA gene genome sequencing and assembly.</title>
        <authorList>
            <person name="Kang M."/>
        </authorList>
    </citation>
    <scope>NUCLEOTIDE SEQUENCE</scope>
    <source>
        <strain evidence="1">GTP1</strain>
    </source>
</reference>
<accession>A0A923M8M9</accession>
<keyword evidence="1" id="KW-0675">Receptor</keyword>
<gene>
    <name evidence="1" type="ORF">H8R02_17750</name>
</gene>
<dbReference type="PANTHER" id="PTHR21174:SF0">
    <property type="entry name" value="HD PHOSPHOHYDROLASE FAMILY PROTEIN-RELATED"/>
    <property type="match status" value="1"/>
</dbReference>
<dbReference type="SUPFAM" id="SSF109604">
    <property type="entry name" value="HD-domain/PDEase-like"/>
    <property type="match status" value="1"/>
</dbReference>
<dbReference type="PIRSF" id="PIRSF035170">
    <property type="entry name" value="HD_phosphohydro"/>
    <property type="match status" value="1"/>
</dbReference>
<dbReference type="EMBL" id="JACORU010000006">
    <property type="protein sequence ID" value="MBC5766317.1"/>
    <property type="molecule type" value="Genomic_DNA"/>
</dbReference>
<proteinExistence type="predicted"/>